<comment type="caution">
    <text evidence="11">The sequence shown here is derived from an EMBL/GenBank/DDBJ whole genome shotgun (WGS) entry which is preliminary data.</text>
</comment>
<dbReference type="PANTHER" id="PTHR23517">
    <property type="entry name" value="RESISTANCE PROTEIN MDTM, PUTATIVE-RELATED-RELATED"/>
    <property type="match status" value="1"/>
</dbReference>
<dbReference type="Gene3D" id="1.20.1250.20">
    <property type="entry name" value="MFS general substrate transporter like domains"/>
    <property type="match status" value="2"/>
</dbReference>
<feature type="transmembrane region" description="Helical" evidence="9">
    <location>
        <begin position="403"/>
        <end position="427"/>
    </location>
</feature>
<dbReference type="InterPro" id="IPR000109">
    <property type="entry name" value="POT_fam"/>
</dbReference>
<comment type="subcellular location">
    <subcellularLocation>
        <location evidence="1">Cell membrane</location>
        <topology evidence="1">Multi-pass membrane protein</topology>
    </subcellularLocation>
    <subcellularLocation>
        <location evidence="8">Membrane</location>
        <topology evidence="8">Multi-pass membrane protein</topology>
    </subcellularLocation>
</comment>
<evidence type="ECO:0000313" key="11">
    <source>
        <dbReference type="EMBL" id="KEK23849.1"/>
    </source>
</evidence>
<feature type="domain" description="Major facilitator superfamily (MFS) profile" evidence="10">
    <location>
        <begin position="22"/>
        <end position="459"/>
    </location>
</feature>
<dbReference type="AlphaFoldDB" id="A0A073K980"/>
<feature type="transmembrane region" description="Helical" evidence="9">
    <location>
        <begin position="198"/>
        <end position="216"/>
    </location>
</feature>
<evidence type="ECO:0000256" key="6">
    <source>
        <dbReference type="ARBA" id="ARBA00022989"/>
    </source>
</evidence>
<dbReference type="FunFam" id="1.20.1250.20:FF:000146">
    <property type="entry name" value="Amino acid/peptide transporter"/>
    <property type="match status" value="1"/>
</dbReference>
<dbReference type="NCBIfam" id="TIGR00924">
    <property type="entry name" value="yjdL_sub1_fam"/>
    <property type="match status" value="2"/>
</dbReference>
<keyword evidence="12" id="KW-1185">Reference proteome</keyword>
<organism evidence="11 12">
    <name type="scientific">Bacillus gaemokensis</name>
    <dbReference type="NCBI Taxonomy" id="574375"/>
    <lineage>
        <taxon>Bacteria</taxon>
        <taxon>Bacillati</taxon>
        <taxon>Bacillota</taxon>
        <taxon>Bacilli</taxon>
        <taxon>Bacillales</taxon>
        <taxon>Bacillaceae</taxon>
        <taxon>Bacillus</taxon>
        <taxon>Bacillus cereus group</taxon>
    </lineage>
</organism>
<dbReference type="STRING" id="574375.AZF08_20660"/>
<feature type="transmembrane region" description="Helical" evidence="9">
    <location>
        <begin position="253"/>
        <end position="270"/>
    </location>
</feature>
<dbReference type="FunFam" id="1.20.1250.20:FF:000138">
    <property type="entry name" value="Amino acid/peptide transporter"/>
    <property type="match status" value="1"/>
</dbReference>
<dbReference type="PANTHER" id="PTHR23517:SF15">
    <property type="entry name" value="PROTON-DEPENDENT OLIGOPEPTIDE FAMILY TRANSPORT PROTEIN"/>
    <property type="match status" value="1"/>
</dbReference>
<feature type="transmembrane region" description="Helical" evidence="9">
    <location>
        <begin position="95"/>
        <end position="113"/>
    </location>
</feature>
<dbReference type="InterPro" id="IPR005279">
    <property type="entry name" value="Dipep/tripep_permease"/>
</dbReference>
<dbReference type="eggNOG" id="COG3104">
    <property type="taxonomic scope" value="Bacteria"/>
</dbReference>
<feature type="transmembrane region" description="Helical" evidence="9">
    <location>
        <begin position="119"/>
        <end position="137"/>
    </location>
</feature>
<keyword evidence="5 8" id="KW-0812">Transmembrane</keyword>
<keyword evidence="7 9" id="KW-0472">Membrane</keyword>
<dbReference type="SUPFAM" id="SSF103473">
    <property type="entry name" value="MFS general substrate transporter"/>
    <property type="match status" value="1"/>
</dbReference>
<proteinExistence type="inferred from homology"/>
<dbReference type="PROSITE" id="PS50850">
    <property type="entry name" value="MFS"/>
    <property type="match status" value="1"/>
</dbReference>
<sequence>MDAALKLDKAGEQQSPKKHPPGLYLLFLTEMWERFSYYGMRGLLVLYLTTTVVSGGLGFDKAFAVQLYGIFTALVYFTPIAGGWLTDHFITRRHAITLGGIIMAIGNFVLFSMNTKTGLFLGLGLLVIGNGFFKPNISTLLGELYSKNDSRRDSAFTIFYMGINLGAFFAPLICGFLAEDFFKTSTNGVMVMGYKYGFLAACIGMIIGQIFFNLLAPRYLGTAGTTVVGKKSKDKDAKVIEKKPLTKQEKNRTWAIVILTCFVVFFWAGFEQAGSSLTLYTNTFVDRTIFGWEVPTSWFQSVNPAFIVLLAPFVSMLWIKLSKTKNGDLKVPTKMALGMILLGIGYLVLTLAVLKTGSDEAHITAKANLLFIVITYMFHTIGELFLSPIGLSMVSAIAPLKLASLLMGVWLAGSGMANYLAGALAAFTQSLGYLEVFASIGIIVIILGLILLMFSKKIARMME</sequence>
<feature type="transmembrane region" description="Helical" evidence="9">
    <location>
        <begin position="38"/>
        <end position="59"/>
    </location>
</feature>
<evidence type="ECO:0000256" key="2">
    <source>
        <dbReference type="ARBA" id="ARBA00005982"/>
    </source>
</evidence>
<dbReference type="CDD" id="cd17346">
    <property type="entry name" value="MFS_DtpA_like"/>
    <property type="match status" value="1"/>
</dbReference>
<dbReference type="EMBL" id="JOTM01000012">
    <property type="protein sequence ID" value="KEK23849.1"/>
    <property type="molecule type" value="Genomic_DNA"/>
</dbReference>
<dbReference type="OrthoDB" id="9772725at2"/>
<gene>
    <name evidence="11" type="ORF">BAGA_06665</name>
</gene>
<evidence type="ECO:0000256" key="5">
    <source>
        <dbReference type="ARBA" id="ARBA00022692"/>
    </source>
</evidence>
<protein>
    <submittedName>
        <fullName evidence="11">MFS transporter</fullName>
    </submittedName>
</protein>
<reference evidence="11 12" key="1">
    <citation type="submission" date="2014-06" db="EMBL/GenBank/DDBJ databases">
        <title>Draft genome sequence of Bacillus gaemokensis JCM 15801 (MCCC 1A00707).</title>
        <authorList>
            <person name="Lai Q."/>
            <person name="Liu Y."/>
            <person name="Shao Z."/>
        </authorList>
    </citation>
    <scope>NUCLEOTIDE SEQUENCE [LARGE SCALE GENOMIC DNA]</scope>
    <source>
        <strain evidence="11 12">JCM 15801</strain>
    </source>
</reference>
<keyword evidence="6 9" id="KW-1133">Transmembrane helix</keyword>
<dbReference type="Proteomes" id="UP000027778">
    <property type="component" value="Unassembled WGS sequence"/>
</dbReference>
<evidence type="ECO:0000256" key="7">
    <source>
        <dbReference type="ARBA" id="ARBA00023136"/>
    </source>
</evidence>
<comment type="similarity">
    <text evidence="2 8">Belongs to the major facilitator superfamily. Proton-dependent oligopeptide transporter (POT/PTR) (TC 2.A.17) family.</text>
</comment>
<dbReference type="Pfam" id="PF00854">
    <property type="entry name" value="PTR2"/>
    <property type="match status" value="2"/>
</dbReference>
<feature type="transmembrane region" description="Helical" evidence="9">
    <location>
        <begin position="369"/>
        <end position="391"/>
    </location>
</feature>
<feature type="transmembrane region" description="Helical" evidence="9">
    <location>
        <begin position="65"/>
        <end position="86"/>
    </location>
</feature>
<accession>A0A073K980</accession>
<evidence type="ECO:0000256" key="4">
    <source>
        <dbReference type="ARBA" id="ARBA00022475"/>
    </source>
</evidence>
<evidence type="ECO:0000256" key="8">
    <source>
        <dbReference type="RuleBase" id="RU003755"/>
    </source>
</evidence>
<feature type="transmembrane region" description="Helical" evidence="9">
    <location>
        <begin position="331"/>
        <end position="349"/>
    </location>
</feature>
<evidence type="ECO:0000313" key="12">
    <source>
        <dbReference type="Proteomes" id="UP000027778"/>
    </source>
</evidence>
<dbReference type="PROSITE" id="PS01023">
    <property type="entry name" value="PTR2_2"/>
    <property type="match status" value="1"/>
</dbReference>
<dbReference type="GO" id="GO:1904680">
    <property type="term" value="F:peptide transmembrane transporter activity"/>
    <property type="evidence" value="ECO:0007669"/>
    <property type="project" value="InterPro"/>
</dbReference>
<feature type="transmembrane region" description="Helical" evidence="9">
    <location>
        <begin position="158"/>
        <end position="178"/>
    </location>
</feature>
<dbReference type="RefSeq" id="WP_033675192.1">
    <property type="nucleotide sequence ID" value="NZ_JOTM01000012.1"/>
</dbReference>
<evidence type="ECO:0000256" key="9">
    <source>
        <dbReference type="SAM" id="Phobius"/>
    </source>
</evidence>
<keyword evidence="3 8" id="KW-0813">Transport</keyword>
<feature type="transmembrane region" description="Helical" evidence="9">
    <location>
        <begin position="433"/>
        <end position="454"/>
    </location>
</feature>
<dbReference type="GO" id="GO:0006857">
    <property type="term" value="P:oligopeptide transport"/>
    <property type="evidence" value="ECO:0007669"/>
    <property type="project" value="InterPro"/>
</dbReference>
<feature type="transmembrane region" description="Helical" evidence="9">
    <location>
        <begin position="298"/>
        <end position="319"/>
    </location>
</feature>
<evidence type="ECO:0000259" key="10">
    <source>
        <dbReference type="PROSITE" id="PS50850"/>
    </source>
</evidence>
<evidence type="ECO:0000256" key="3">
    <source>
        <dbReference type="ARBA" id="ARBA00022448"/>
    </source>
</evidence>
<dbReference type="InterPro" id="IPR018456">
    <property type="entry name" value="PTR2_symporter_CS"/>
</dbReference>
<evidence type="ECO:0000256" key="1">
    <source>
        <dbReference type="ARBA" id="ARBA00004651"/>
    </source>
</evidence>
<name>A0A073K980_9BACI</name>
<dbReference type="InterPro" id="IPR036259">
    <property type="entry name" value="MFS_trans_sf"/>
</dbReference>
<dbReference type="InterPro" id="IPR050171">
    <property type="entry name" value="MFS_Transporters"/>
</dbReference>
<dbReference type="GO" id="GO:0005886">
    <property type="term" value="C:plasma membrane"/>
    <property type="evidence" value="ECO:0007669"/>
    <property type="project" value="UniProtKB-SubCell"/>
</dbReference>
<dbReference type="InterPro" id="IPR020846">
    <property type="entry name" value="MFS_dom"/>
</dbReference>
<keyword evidence="4" id="KW-1003">Cell membrane</keyword>